<organism evidence="9 10">
    <name type="scientific">Photobacterium rosenbergii</name>
    <dbReference type="NCBI Taxonomy" id="294936"/>
    <lineage>
        <taxon>Bacteria</taxon>
        <taxon>Pseudomonadati</taxon>
        <taxon>Pseudomonadota</taxon>
        <taxon>Gammaproteobacteria</taxon>
        <taxon>Vibrionales</taxon>
        <taxon>Vibrionaceae</taxon>
        <taxon>Photobacterium</taxon>
    </lineage>
</organism>
<keyword evidence="3 6" id="KW-0479">Metal-binding</keyword>
<proteinExistence type="predicted"/>
<evidence type="ECO:0000256" key="1">
    <source>
        <dbReference type="ARBA" id="ARBA00022448"/>
    </source>
</evidence>
<feature type="signal peptide" evidence="7">
    <location>
        <begin position="1"/>
        <end position="28"/>
    </location>
</feature>
<dbReference type="InterPro" id="IPR036909">
    <property type="entry name" value="Cyt_c-like_dom_sf"/>
</dbReference>
<dbReference type="PANTHER" id="PTHR33751">
    <property type="entry name" value="CBB3-TYPE CYTOCHROME C OXIDASE SUBUNIT FIXP"/>
    <property type="match status" value="1"/>
</dbReference>
<feature type="domain" description="Cytochrome c" evidence="8">
    <location>
        <begin position="24"/>
        <end position="102"/>
    </location>
</feature>
<dbReference type="EMBL" id="JAWJZI010000005">
    <property type="protein sequence ID" value="MDV5170187.1"/>
    <property type="molecule type" value="Genomic_DNA"/>
</dbReference>
<protein>
    <recommendedName>
        <fullName evidence="8">Cytochrome c domain-containing protein</fullName>
    </recommendedName>
</protein>
<keyword evidence="2 6" id="KW-0349">Heme</keyword>
<keyword evidence="1" id="KW-0813">Transport</keyword>
<evidence type="ECO:0000256" key="6">
    <source>
        <dbReference type="PROSITE-ProRule" id="PRU00433"/>
    </source>
</evidence>
<name>A0ABU3ZJK2_9GAMM</name>
<keyword evidence="5 6" id="KW-0408">Iron</keyword>
<dbReference type="Gene3D" id="1.10.760.10">
    <property type="entry name" value="Cytochrome c-like domain"/>
    <property type="match status" value="2"/>
</dbReference>
<dbReference type="PROSITE" id="PS51007">
    <property type="entry name" value="CYTC"/>
    <property type="match status" value="2"/>
</dbReference>
<keyword evidence="10" id="KW-1185">Reference proteome</keyword>
<dbReference type="RefSeq" id="WP_317522978.1">
    <property type="nucleotide sequence ID" value="NZ_JAWJZI010000005.1"/>
</dbReference>
<reference evidence="9 10" key="1">
    <citation type="submission" date="2023-10" db="EMBL/GenBank/DDBJ databases">
        <title>Marine bacteria isolated from horseshoe crab.</title>
        <authorList>
            <person name="Cheng T.H."/>
        </authorList>
    </citation>
    <scope>NUCLEOTIDE SEQUENCE [LARGE SCALE GENOMIC DNA]</scope>
    <source>
        <strain evidence="9 10">HSC6</strain>
    </source>
</reference>
<accession>A0ABU3ZJK2</accession>
<dbReference type="Proteomes" id="UP001186452">
    <property type="component" value="Unassembled WGS sequence"/>
</dbReference>
<evidence type="ECO:0000256" key="2">
    <source>
        <dbReference type="ARBA" id="ARBA00022617"/>
    </source>
</evidence>
<evidence type="ECO:0000259" key="8">
    <source>
        <dbReference type="PROSITE" id="PS51007"/>
    </source>
</evidence>
<dbReference type="PANTHER" id="PTHR33751:SF9">
    <property type="entry name" value="CYTOCHROME C4"/>
    <property type="match status" value="1"/>
</dbReference>
<keyword evidence="7" id="KW-0732">Signal</keyword>
<evidence type="ECO:0000256" key="3">
    <source>
        <dbReference type="ARBA" id="ARBA00022723"/>
    </source>
</evidence>
<dbReference type="InterPro" id="IPR050597">
    <property type="entry name" value="Cytochrome_c_Oxidase_Subunit"/>
</dbReference>
<evidence type="ECO:0000256" key="5">
    <source>
        <dbReference type="ARBA" id="ARBA00023004"/>
    </source>
</evidence>
<comment type="caution">
    <text evidence="9">The sequence shown here is derived from an EMBL/GenBank/DDBJ whole genome shotgun (WGS) entry which is preliminary data.</text>
</comment>
<feature type="chain" id="PRO_5045764498" description="Cytochrome c domain-containing protein" evidence="7">
    <location>
        <begin position="29"/>
        <end position="191"/>
    </location>
</feature>
<gene>
    <name evidence="9" type="ORF">R2X38_14375</name>
</gene>
<evidence type="ECO:0000313" key="9">
    <source>
        <dbReference type="EMBL" id="MDV5170187.1"/>
    </source>
</evidence>
<feature type="domain" description="Cytochrome c" evidence="8">
    <location>
        <begin position="110"/>
        <end position="188"/>
    </location>
</feature>
<evidence type="ECO:0000313" key="10">
    <source>
        <dbReference type="Proteomes" id="UP001186452"/>
    </source>
</evidence>
<dbReference type="InterPro" id="IPR009056">
    <property type="entry name" value="Cyt_c-like_dom"/>
</dbReference>
<dbReference type="SUPFAM" id="SSF46626">
    <property type="entry name" value="Cytochrome c"/>
    <property type="match status" value="2"/>
</dbReference>
<keyword evidence="4" id="KW-0249">Electron transport</keyword>
<evidence type="ECO:0000256" key="4">
    <source>
        <dbReference type="ARBA" id="ARBA00022982"/>
    </source>
</evidence>
<sequence>MKCAQRNWSLLLFSCLGINLGLMGSAHAAPKLIEACEACHSTNMVSQVPSYPILHGQKQGYLEKQLEAFRDGTRENPMMAGLVQNLSDSDITELAQHYSQQTFVKEAKQASDRRGADVRARCVSCHGLSGNTVNTEWPNLLGQNHDYIFNQLNKFASGERKSVIMEQIANELTLEQRKQVALYYDQQGRTQ</sequence>
<evidence type="ECO:0000256" key="7">
    <source>
        <dbReference type="SAM" id="SignalP"/>
    </source>
</evidence>